<feature type="region of interest" description="Disordered" evidence="1">
    <location>
        <begin position="99"/>
        <end position="189"/>
    </location>
</feature>
<dbReference type="AlphaFoldDB" id="A0A2N1PMD9"/>
<proteinExistence type="predicted"/>
<name>A0A2N1PMD9_9BACT</name>
<evidence type="ECO:0000313" key="2">
    <source>
        <dbReference type="EMBL" id="PKK89499.1"/>
    </source>
</evidence>
<dbReference type="EMBL" id="PGXC01000016">
    <property type="protein sequence ID" value="PKK89499.1"/>
    <property type="molecule type" value="Genomic_DNA"/>
</dbReference>
<feature type="compositionally biased region" description="Acidic residues" evidence="1">
    <location>
        <begin position="109"/>
        <end position="118"/>
    </location>
</feature>
<reference evidence="2 3" key="1">
    <citation type="journal article" date="2017" name="ISME J.">
        <title>Potential for microbial H2 and metal transformations associated with novel bacteria and archaea in deep terrestrial subsurface sediments.</title>
        <authorList>
            <person name="Hernsdorf A.W."/>
            <person name="Amano Y."/>
            <person name="Miyakawa K."/>
            <person name="Ise K."/>
            <person name="Suzuki Y."/>
            <person name="Anantharaman K."/>
            <person name="Probst A."/>
            <person name="Burstein D."/>
            <person name="Thomas B.C."/>
            <person name="Banfield J.F."/>
        </authorList>
    </citation>
    <scope>NUCLEOTIDE SEQUENCE [LARGE SCALE GENOMIC DNA]</scope>
    <source>
        <strain evidence="2">HGW-Wallbacteria-1</strain>
    </source>
</reference>
<dbReference type="Proteomes" id="UP000233256">
    <property type="component" value="Unassembled WGS sequence"/>
</dbReference>
<sequence>MFVQHRFTMLPASIVILTFFIFLTISLFSPVLSREKRPVTDQTSVKSSPRKSVHKKISVDDLAIRNREQIESRFTPKDYNFPYKFNIFQDMITRREYNTDTDGDGKMDADDDDDDNDGFTDILERECDTDPKNKFSHPYNNRKDDPFTTDYYPDYDAFENQSKPDGKRFKAPDIKKTGKPTEQKSGNEDEQIIELTRDSALIFKGFFGLRSNRIAVMKIVTPKGKSILLRKESESFPGLRKGSVYRILKIDLENDYILFTRLPGTKNLKLRLTRNGNGK</sequence>
<accession>A0A2N1PMD9</accession>
<evidence type="ECO:0000256" key="1">
    <source>
        <dbReference type="SAM" id="MobiDB-lite"/>
    </source>
</evidence>
<feature type="compositionally biased region" description="Basic and acidic residues" evidence="1">
    <location>
        <begin position="162"/>
        <end position="187"/>
    </location>
</feature>
<gene>
    <name evidence="2" type="ORF">CVV64_13885</name>
</gene>
<organism evidence="2 3">
    <name type="scientific">Candidatus Wallbacteria bacterium HGW-Wallbacteria-1</name>
    <dbReference type="NCBI Taxonomy" id="2013854"/>
    <lineage>
        <taxon>Bacteria</taxon>
        <taxon>Candidatus Walliibacteriota</taxon>
    </lineage>
</organism>
<evidence type="ECO:0000313" key="3">
    <source>
        <dbReference type="Proteomes" id="UP000233256"/>
    </source>
</evidence>
<feature type="compositionally biased region" description="Basic and acidic residues" evidence="1">
    <location>
        <begin position="99"/>
        <end position="108"/>
    </location>
</feature>
<feature type="compositionally biased region" description="Basic and acidic residues" evidence="1">
    <location>
        <begin position="122"/>
        <end position="133"/>
    </location>
</feature>
<comment type="caution">
    <text evidence="2">The sequence shown here is derived from an EMBL/GenBank/DDBJ whole genome shotgun (WGS) entry which is preliminary data.</text>
</comment>
<protein>
    <submittedName>
        <fullName evidence="2">Uncharacterized protein</fullName>
    </submittedName>
</protein>